<keyword evidence="2" id="KW-1185">Reference proteome</keyword>
<comment type="caution">
    <text evidence="1">The sequence shown here is derived from an EMBL/GenBank/DDBJ whole genome shotgun (WGS) entry which is preliminary data.</text>
</comment>
<dbReference type="EMBL" id="MU274902">
    <property type="protein sequence ID" value="KAI0093205.1"/>
    <property type="molecule type" value="Genomic_DNA"/>
</dbReference>
<dbReference type="Proteomes" id="UP001055072">
    <property type="component" value="Unassembled WGS sequence"/>
</dbReference>
<reference evidence="1" key="1">
    <citation type="journal article" date="2021" name="Environ. Microbiol.">
        <title>Gene family expansions and transcriptome signatures uncover fungal adaptations to wood decay.</title>
        <authorList>
            <person name="Hage H."/>
            <person name="Miyauchi S."/>
            <person name="Viragh M."/>
            <person name="Drula E."/>
            <person name="Min B."/>
            <person name="Chaduli D."/>
            <person name="Navarro D."/>
            <person name="Favel A."/>
            <person name="Norest M."/>
            <person name="Lesage-Meessen L."/>
            <person name="Balint B."/>
            <person name="Merenyi Z."/>
            <person name="de Eugenio L."/>
            <person name="Morin E."/>
            <person name="Martinez A.T."/>
            <person name="Baldrian P."/>
            <person name="Stursova M."/>
            <person name="Martinez M.J."/>
            <person name="Novotny C."/>
            <person name="Magnuson J.K."/>
            <person name="Spatafora J.W."/>
            <person name="Maurice S."/>
            <person name="Pangilinan J."/>
            <person name="Andreopoulos W."/>
            <person name="LaButti K."/>
            <person name="Hundley H."/>
            <person name="Na H."/>
            <person name="Kuo A."/>
            <person name="Barry K."/>
            <person name="Lipzen A."/>
            <person name="Henrissat B."/>
            <person name="Riley R."/>
            <person name="Ahrendt S."/>
            <person name="Nagy L.G."/>
            <person name="Grigoriev I.V."/>
            <person name="Martin F."/>
            <person name="Rosso M.N."/>
        </authorList>
    </citation>
    <scope>NUCLEOTIDE SEQUENCE</scope>
    <source>
        <strain evidence="1">CBS 384.51</strain>
    </source>
</reference>
<organism evidence="1 2">
    <name type="scientific">Irpex rosettiformis</name>
    <dbReference type="NCBI Taxonomy" id="378272"/>
    <lineage>
        <taxon>Eukaryota</taxon>
        <taxon>Fungi</taxon>
        <taxon>Dikarya</taxon>
        <taxon>Basidiomycota</taxon>
        <taxon>Agaricomycotina</taxon>
        <taxon>Agaricomycetes</taxon>
        <taxon>Polyporales</taxon>
        <taxon>Irpicaceae</taxon>
        <taxon>Irpex</taxon>
    </lineage>
</organism>
<proteinExistence type="predicted"/>
<accession>A0ACB8UHP1</accession>
<gene>
    <name evidence="1" type="ORF">BDY19DRAFT_922663</name>
</gene>
<evidence type="ECO:0000313" key="1">
    <source>
        <dbReference type="EMBL" id="KAI0093205.1"/>
    </source>
</evidence>
<name>A0ACB8UHP1_9APHY</name>
<sequence length="339" mass="31108">MVTEVHIHPHRSRAVSDPLAGGLAAGTTAAAQPGFVTGPATGVQYPITAPATTAVAAPPTAVLPGSVATTGLAQPAAATTVVQGGSGVGVPPVTVVQGTQAQAPLGATTGLSTTVPTTTVVPGGVAATGGSTGLEAGVGGTLPAATMGGVGAGVPVTTAAGTTGLGVAPMNVSVVPPTTVAAGGVGTAGLGAGVATATQPIPVATGNVGGAGIPTGGGIGAGYGGGVGGYGPGMGAGYGAGMGADYGTGLGTGAGIGAAGVRPTTSQRLAGGLQQLGGYLADNPEMVLRGQARRAGMAPVPSTTQEAAVRGDVAGGPGVLPPAGGGQGRYFPGVGPTYY</sequence>
<protein>
    <submittedName>
        <fullName evidence="1">Uncharacterized protein</fullName>
    </submittedName>
</protein>
<evidence type="ECO:0000313" key="2">
    <source>
        <dbReference type="Proteomes" id="UP001055072"/>
    </source>
</evidence>